<gene>
    <name evidence="2" type="ORF">M407DRAFT_8125</name>
</gene>
<dbReference type="Proteomes" id="UP000054248">
    <property type="component" value="Unassembled WGS sequence"/>
</dbReference>
<feature type="compositionally biased region" description="Polar residues" evidence="1">
    <location>
        <begin position="365"/>
        <end position="374"/>
    </location>
</feature>
<protein>
    <submittedName>
        <fullName evidence="2">Uncharacterized protein</fullName>
    </submittedName>
</protein>
<accession>A0A0C3QIW7</accession>
<dbReference type="AlphaFoldDB" id="A0A0C3QIW7"/>
<evidence type="ECO:0000313" key="3">
    <source>
        <dbReference type="Proteomes" id="UP000054248"/>
    </source>
</evidence>
<sequence length="437" mass="48740">MSRPNQATTSAAPPLSSAVLSPRPTLTPAHPRSSTTTSISSDNLLIATAIKSGRKWSTIRDFVMSLAITVPGSLQLVFPSKFVQVYQLPQKHRFQRFLIHCADHADTKAKPHIGTHYDTATALITKVENSHWPEAIVRYAAKGEELDEALEVLRSASVLFNGAAITLADVRKEKARLKRSGGFSLPFHLAAKAKVPKVKVVTRPAEALTAPSGTKRKREGDDAIKQEARQLAKRARNAGTPRVISEADKQLFVRYLADLPASFDWDKALSNFIENGNDQCRYTYPTWAFLLRQEKTCRQCNIATAFITKVEDSKWNATVVRYVRKGEQLEEAGSVDQLKSAKVQFHGSSITTERVERRESIAGKTPNNPRPATSRTLRGRYRAIKEFVKEEARRLSKIARNTSQEHLVTEDDKKLLTRHLTGAPHSTGWKDLLTNLV</sequence>
<evidence type="ECO:0000313" key="2">
    <source>
        <dbReference type="EMBL" id="KIO25989.1"/>
    </source>
</evidence>
<keyword evidence="3" id="KW-1185">Reference proteome</keyword>
<reference evidence="3" key="2">
    <citation type="submission" date="2015-01" db="EMBL/GenBank/DDBJ databases">
        <title>Evolutionary Origins and Diversification of the Mycorrhizal Mutualists.</title>
        <authorList>
            <consortium name="DOE Joint Genome Institute"/>
            <consortium name="Mycorrhizal Genomics Consortium"/>
            <person name="Kohler A."/>
            <person name="Kuo A."/>
            <person name="Nagy L.G."/>
            <person name="Floudas D."/>
            <person name="Copeland A."/>
            <person name="Barry K.W."/>
            <person name="Cichocki N."/>
            <person name="Veneault-Fourrey C."/>
            <person name="LaButti K."/>
            <person name="Lindquist E.A."/>
            <person name="Lipzen A."/>
            <person name="Lundell T."/>
            <person name="Morin E."/>
            <person name="Murat C."/>
            <person name="Riley R."/>
            <person name="Ohm R."/>
            <person name="Sun H."/>
            <person name="Tunlid A."/>
            <person name="Henrissat B."/>
            <person name="Grigoriev I.V."/>
            <person name="Hibbett D.S."/>
            <person name="Martin F."/>
        </authorList>
    </citation>
    <scope>NUCLEOTIDE SEQUENCE [LARGE SCALE GENOMIC DNA]</scope>
    <source>
        <strain evidence="3">MUT 4182</strain>
    </source>
</reference>
<dbReference type="OrthoDB" id="3263501at2759"/>
<feature type="region of interest" description="Disordered" evidence="1">
    <location>
        <begin position="1"/>
        <end position="37"/>
    </location>
</feature>
<reference evidence="2 3" key="1">
    <citation type="submission" date="2014-04" db="EMBL/GenBank/DDBJ databases">
        <authorList>
            <consortium name="DOE Joint Genome Institute"/>
            <person name="Kuo A."/>
            <person name="Girlanda M."/>
            <person name="Perotto S."/>
            <person name="Kohler A."/>
            <person name="Nagy L.G."/>
            <person name="Floudas D."/>
            <person name="Copeland A."/>
            <person name="Barry K.W."/>
            <person name="Cichocki N."/>
            <person name="Veneault-Fourrey C."/>
            <person name="LaButti K."/>
            <person name="Lindquist E.A."/>
            <person name="Lipzen A."/>
            <person name="Lundell T."/>
            <person name="Morin E."/>
            <person name="Murat C."/>
            <person name="Sun H."/>
            <person name="Tunlid A."/>
            <person name="Henrissat B."/>
            <person name="Grigoriev I.V."/>
            <person name="Hibbett D.S."/>
            <person name="Martin F."/>
            <person name="Nordberg H.P."/>
            <person name="Cantor M.N."/>
            <person name="Hua S.X."/>
        </authorList>
    </citation>
    <scope>NUCLEOTIDE SEQUENCE [LARGE SCALE GENOMIC DNA]</scope>
    <source>
        <strain evidence="2 3">MUT 4182</strain>
    </source>
</reference>
<dbReference type="EMBL" id="KN823032">
    <property type="protein sequence ID" value="KIO25989.1"/>
    <property type="molecule type" value="Genomic_DNA"/>
</dbReference>
<name>A0A0C3QIW7_9AGAM</name>
<feature type="region of interest" description="Disordered" evidence="1">
    <location>
        <begin position="354"/>
        <end position="374"/>
    </location>
</feature>
<organism evidence="2 3">
    <name type="scientific">Tulasnella calospora MUT 4182</name>
    <dbReference type="NCBI Taxonomy" id="1051891"/>
    <lineage>
        <taxon>Eukaryota</taxon>
        <taxon>Fungi</taxon>
        <taxon>Dikarya</taxon>
        <taxon>Basidiomycota</taxon>
        <taxon>Agaricomycotina</taxon>
        <taxon>Agaricomycetes</taxon>
        <taxon>Cantharellales</taxon>
        <taxon>Tulasnellaceae</taxon>
        <taxon>Tulasnella</taxon>
    </lineage>
</organism>
<feature type="compositionally biased region" description="Low complexity" evidence="1">
    <location>
        <begin position="7"/>
        <end position="24"/>
    </location>
</feature>
<evidence type="ECO:0000256" key="1">
    <source>
        <dbReference type="SAM" id="MobiDB-lite"/>
    </source>
</evidence>
<proteinExistence type="predicted"/>
<dbReference type="HOGENOM" id="CLU_627302_0_0_1"/>